<dbReference type="Proteomes" id="UP000195402">
    <property type="component" value="Unassembled WGS sequence"/>
</dbReference>
<evidence type="ECO:0000313" key="2">
    <source>
        <dbReference type="EMBL" id="OVA17064.1"/>
    </source>
</evidence>
<feature type="region of interest" description="Disordered" evidence="1">
    <location>
        <begin position="287"/>
        <end position="322"/>
    </location>
</feature>
<gene>
    <name evidence="2" type="ORF">BVC80_9047g14</name>
</gene>
<reference evidence="2 3" key="1">
    <citation type="journal article" date="2017" name="Mol. Plant">
        <title>The Genome of Medicinal Plant Macleaya cordata Provides New Insights into Benzylisoquinoline Alkaloids Metabolism.</title>
        <authorList>
            <person name="Liu X."/>
            <person name="Liu Y."/>
            <person name="Huang P."/>
            <person name="Ma Y."/>
            <person name="Qing Z."/>
            <person name="Tang Q."/>
            <person name="Cao H."/>
            <person name="Cheng P."/>
            <person name="Zheng Y."/>
            <person name="Yuan Z."/>
            <person name="Zhou Y."/>
            <person name="Liu J."/>
            <person name="Tang Z."/>
            <person name="Zhuo Y."/>
            <person name="Zhang Y."/>
            <person name="Yu L."/>
            <person name="Huang J."/>
            <person name="Yang P."/>
            <person name="Peng Q."/>
            <person name="Zhang J."/>
            <person name="Jiang W."/>
            <person name="Zhang Z."/>
            <person name="Lin K."/>
            <person name="Ro D.K."/>
            <person name="Chen X."/>
            <person name="Xiong X."/>
            <person name="Shang Y."/>
            <person name="Huang S."/>
            <person name="Zeng J."/>
        </authorList>
    </citation>
    <scope>NUCLEOTIDE SEQUENCE [LARGE SCALE GENOMIC DNA]</scope>
    <source>
        <strain evidence="3">cv. BLH2017</strain>
        <tissue evidence="2">Root</tissue>
    </source>
</reference>
<evidence type="ECO:0000256" key="1">
    <source>
        <dbReference type="SAM" id="MobiDB-lite"/>
    </source>
</evidence>
<dbReference type="STRING" id="56857.A0A200R2W8"/>
<dbReference type="PANTHER" id="PTHR33922">
    <property type="entry name" value="OS01G0888066 PROTEIN-RELATED"/>
    <property type="match status" value="1"/>
</dbReference>
<dbReference type="PANTHER" id="PTHR33922:SF2">
    <property type="entry name" value="OS07G0589600 PROTEIN"/>
    <property type="match status" value="1"/>
</dbReference>
<dbReference type="OMA" id="CKCSVET"/>
<dbReference type="FunCoup" id="A0A200R2W8">
    <property type="interactions" value="47"/>
</dbReference>
<accession>A0A200R2W8</accession>
<organism evidence="2 3">
    <name type="scientific">Macleaya cordata</name>
    <name type="common">Five-seeded plume-poppy</name>
    <name type="synonym">Bocconia cordata</name>
    <dbReference type="NCBI Taxonomy" id="56857"/>
    <lineage>
        <taxon>Eukaryota</taxon>
        <taxon>Viridiplantae</taxon>
        <taxon>Streptophyta</taxon>
        <taxon>Embryophyta</taxon>
        <taxon>Tracheophyta</taxon>
        <taxon>Spermatophyta</taxon>
        <taxon>Magnoliopsida</taxon>
        <taxon>Ranunculales</taxon>
        <taxon>Papaveraceae</taxon>
        <taxon>Papaveroideae</taxon>
        <taxon>Macleaya</taxon>
    </lineage>
</organism>
<evidence type="ECO:0000313" key="3">
    <source>
        <dbReference type="Proteomes" id="UP000195402"/>
    </source>
</evidence>
<keyword evidence="3" id="KW-1185">Reference proteome</keyword>
<feature type="compositionally biased region" description="Basic and acidic residues" evidence="1">
    <location>
        <begin position="294"/>
        <end position="322"/>
    </location>
</feature>
<dbReference type="EMBL" id="MVGT01000454">
    <property type="protein sequence ID" value="OVA17064.1"/>
    <property type="molecule type" value="Genomic_DNA"/>
</dbReference>
<feature type="compositionally biased region" description="Polar residues" evidence="1">
    <location>
        <begin position="104"/>
        <end position="113"/>
    </location>
</feature>
<feature type="compositionally biased region" description="Basic and acidic residues" evidence="1">
    <location>
        <begin position="7"/>
        <end position="17"/>
    </location>
</feature>
<feature type="region of interest" description="Disordered" evidence="1">
    <location>
        <begin position="1"/>
        <end position="25"/>
    </location>
</feature>
<protein>
    <recommendedName>
        <fullName evidence="4">Membrane-associated kinase regulator</fullName>
    </recommendedName>
</protein>
<dbReference type="OrthoDB" id="778913at2759"/>
<proteinExistence type="predicted"/>
<sequence>MPPYSGDYEKLVDHNSGEEEVEVEEEALSLCDLPIKVTNEENQQSNKTPSLEIEDFEFGSWVGSLLTESEICAADDVFFQGQILPLRLSVSSENGLPGTRQDSRNPSRCGSRSESLDHCSSGVYTSRSSSSKSHHSSSSSTTTTSTTYKPLKNIFHSHPSPKPQIWNSGSRLGNARVRTGKSTTWGLFRVGLVKTPQIELQDLKLRNNKSFNSSCSSSSSNSIKNIRVSVSSNDNGRKGTKNETKLEKKKMQRFIFESCKCSVDAVESTVASKIVVIKSINNNSNKKKMMSGRELMKEDELKEEKEKEKEKQGKQKEMNHRRTFEWLKELSIAGLPDEA</sequence>
<dbReference type="AlphaFoldDB" id="A0A200R2W8"/>
<feature type="compositionally biased region" description="Low complexity" evidence="1">
    <location>
        <begin position="120"/>
        <end position="147"/>
    </location>
</feature>
<comment type="caution">
    <text evidence="2">The sequence shown here is derived from an EMBL/GenBank/DDBJ whole genome shotgun (WGS) entry which is preliminary data.</text>
</comment>
<feature type="region of interest" description="Disordered" evidence="1">
    <location>
        <begin position="91"/>
        <end position="171"/>
    </location>
</feature>
<name>A0A200R2W8_MACCD</name>
<dbReference type="InParanoid" id="A0A200R2W8"/>
<evidence type="ECO:0008006" key="4">
    <source>
        <dbReference type="Google" id="ProtNLM"/>
    </source>
</evidence>